<keyword evidence="2" id="KW-1185">Reference proteome</keyword>
<evidence type="ECO:0000313" key="2">
    <source>
        <dbReference type="Proteomes" id="UP000823749"/>
    </source>
</evidence>
<proteinExistence type="predicted"/>
<gene>
    <name evidence="1" type="ORF">RHGRI_014077</name>
</gene>
<comment type="caution">
    <text evidence="1">The sequence shown here is derived from an EMBL/GenBank/DDBJ whole genome shotgun (WGS) entry which is preliminary data.</text>
</comment>
<protein>
    <submittedName>
        <fullName evidence="1">Uncharacterized protein</fullName>
    </submittedName>
</protein>
<sequence length="75" mass="8743">MIPKQYAIPQISKLVSLTKRIIDLQNDQFLVKQHCNETKESSLQVRREASDNDFMDGRQPRKEVFGLSELSCKVY</sequence>
<dbReference type="Proteomes" id="UP000823749">
    <property type="component" value="Chromosome 5"/>
</dbReference>
<dbReference type="AlphaFoldDB" id="A0AAV6K7Z4"/>
<evidence type="ECO:0000313" key="1">
    <source>
        <dbReference type="EMBL" id="KAG5548601.1"/>
    </source>
</evidence>
<dbReference type="EMBL" id="JACTNZ010000005">
    <property type="protein sequence ID" value="KAG5548601.1"/>
    <property type="molecule type" value="Genomic_DNA"/>
</dbReference>
<reference evidence="1" key="1">
    <citation type="submission" date="2020-08" db="EMBL/GenBank/DDBJ databases">
        <title>Plant Genome Project.</title>
        <authorList>
            <person name="Zhang R.-G."/>
        </authorList>
    </citation>
    <scope>NUCLEOTIDE SEQUENCE</scope>
    <source>
        <strain evidence="1">WSP0</strain>
        <tissue evidence="1">Leaf</tissue>
    </source>
</reference>
<accession>A0AAV6K7Z4</accession>
<organism evidence="1 2">
    <name type="scientific">Rhododendron griersonianum</name>
    <dbReference type="NCBI Taxonomy" id="479676"/>
    <lineage>
        <taxon>Eukaryota</taxon>
        <taxon>Viridiplantae</taxon>
        <taxon>Streptophyta</taxon>
        <taxon>Embryophyta</taxon>
        <taxon>Tracheophyta</taxon>
        <taxon>Spermatophyta</taxon>
        <taxon>Magnoliopsida</taxon>
        <taxon>eudicotyledons</taxon>
        <taxon>Gunneridae</taxon>
        <taxon>Pentapetalae</taxon>
        <taxon>asterids</taxon>
        <taxon>Ericales</taxon>
        <taxon>Ericaceae</taxon>
        <taxon>Ericoideae</taxon>
        <taxon>Rhodoreae</taxon>
        <taxon>Rhododendron</taxon>
    </lineage>
</organism>
<name>A0AAV6K7Z4_9ERIC</name>